<evidence type="ECO:0000259" key="1">
    <source>
        <dbReference type="Pfam" id="PF00668"/>
    </source>
</evidence>
<dbReference type="InterPro" id="IPR001242">
    <property type="entry name" value="Condensation_dom"/>
</dbReference>
<dbReference type="GO" id="GO:0003824">
    <property type="term" value="F:catalytic activity"/>
    <property type="evidence" value="ECO:0007669"/>
    <property type="project" value="InterPro"/>
</dbReference>
<evidence type="ECO:0000313" key="3">
    <source>
        <dbReference type="Proteomes" id="UP000239415"/>
    </source>
</evidence>
<protein>
    <submittedName>
        <fullName evidence="2">Condensation domain-containing protein</fullName>
    </submittedName>
</protein>
<feature type="non-terminal residue" evidence="2">
    <location>
        <position position="513"/>
    </location>
</feature>
<dbReference type="SUPFAM" id="SSF52777">
    <property type="entry name" value="CoA-dependent acyltransferases"/>
    <property type="match status" value="2"/>
</dbReference>
<organism evidence="2 3">
    <name type="scientific">Actinoplanes italicus</name>
    <dbReference type="NCBI Taxonomy" id="113567"/>
    <lineage>
        <taxon>Bacteria</taxon>
        <taxon>Bacillati</taxon>
        <taxon>Actinomycetota</taxon>
        <taxon>Actinomycetes</taxon>
        <taxon>Micromonosporales</taxon>
        <taxon>Micromonosporaceae</taxon>
        <taxon>Actinoplanes</taxon>
    </lineage>
</organism>
<dbReference type="Gene3D" id="3.30.559.10">
    <property type="entry name" value="Chloramphenicol acetyltransferase-like domain"/>
    <property type="match status" value="1"/>
</dbReference>
<dbReference type="AlphaFoldDB" id="A0A2T0J7Q9"/>
<gene>
    <name evidence="2" type="ORF">CLV67_1532</name>
</gene>
<sequence length="513" mass="57128">MLSEAKRELLERRLRGEHVAPRTRTQRPDGPIPVSYVQERMWFLAQLHPGATEYNTSVPVPFDEAVDVPALTAALGALVERHEALRTRLVGDASGVPHQVIDPPAEFPLREVDVSDRPDPEHAAHALVAEETWQPFDLEKGPLFRGVLIRIAADRFLLGLMIHHAVTDEWSNRIITADLRALYAAFRAGDPSPLPPLATQYADYAIRQRAALTPEVLENQLGYWRELLADPPVLALPTDRSRPVDRDHRGAARRFTLPDHVASGLRELARRHDATMFMTLLAVYGVVLHRRTGQDDLLIGTPIADRDEADAETIVGCLVNTMALRFRFDDDPTFAELLQRTRAQALTSYAYQDTPFGSLVEELVRERDRSQPPLVQTFFNYYTHDGSQGERVALNEGDDRRITDALVEGLSVDWDLRLIFAETPSGLNGAVEYSTAVFDHDTITRVVGHVQTLLESIVADADLPVSQLPLGVAPPVRETAELPAVGGVHELVTTRDDTPAVDDLTYRELHARA</sequence>
<feature type="domain" description="Condensation" evidence="1">
    <location>
        <begin position="32"/>
        <end position="468"/>
    </location>
</feature>
<dbReference type="RefSeq" id="WP_249038002.1">
    <property type="nucleotide sequence ID" value="NZ_PVMZ01000053.1"/>
</dbReference>
<dbReference type="Proteomes" id="UP000239415">
    <property type="component" value="Unassembled WGS sequence"/>
</dbReference>
<proteinExistence type="predicted"/>
<dbReference type="Gene3D" id="3.30.559.30">
    <property type="entry name" value="Nonribosomal peptide synthetase, condensation domain"/>
    <property type="match status" value="1"/>
</dbReference>
<dbReference type="Pfam" id="PF00668">
    <property type="entry name" value="Condensation"/>
    <property type="match status" value="1"/>
</dbReference>
<dbReference type="EMBL" id="PVMZ01000053">
    <property type="protein sequence ID" value="PRX03676.1"/>
    <property type="molecule type" value="Genomic_DNA"/>
</dbReference>
<dbReference type="GO" id="GO:0008610">
    <property type="term" value="P:lipid biosynthetic process"/>
    <property type="evidence" value="ECO:0007669"/>
    <property type="project" value="UniProtKB-ARBA"/>
</dbReference>
<comment type="caution">
    <text evidence="2">The sequence shown here is derived from an EMBL/GenBank/DDBJ whole genome shotgun (WGS) entry which is preliminary data.</text>
</comment>
<name>A0A2T0J7Q9_9ACTN</name>
<accession>A0A2T0J7Q9</accession>
<dbReference type="CDD" id="cd19531">
    <property type="entry name" value="LCL_NRPS-like"/>
    <property type="match status" value="1"/>
</dbReference>
<dbReference type="PANTHER" id="PTHR45398:SF1">
    <property type="entry name" value="ENZYME, PUTATIVE (JCVI)-RELATED"/>
    <property type="match status" value="1"/>
</dbReference>
<keyword evidence="3" id="KW-1185">Reference proteome</keyword>
<reference evidence="2 3" key="1">
    <citation type="submission" date="2018-03" db="EMBL/GenBank/DDBJ databases">
        <title>Genomic Encyclopedia of Archaeal and Bacterial Type Strains, Phase II (KMG-II): from individual species to whole genera.</title>
        <authorList>
            <person name="Goeker M."/>
        </authorList>
    </citation>
    <scope>NUCLEOTIDE SEQUENCE [LARGE SCALE GENOMIC DNA]</scope>
    <source>
        <strain evidence="2 3">DSM 43146</strain>
    </source>
</reference>
<evidence type="ECO:0000313" key="2">
    <source>
        <dbReference type="EMBL" id="PRX03676.1"/>
    </source>
</evidence>
<dbReference type="PANTHER" id="PTHR45398">
    <property type="match status" value="1"/>
</dbReference>
<dbReference type="InterPro" id="IPR023213">
    <property type="entry name" value="CAT-like_dom_sf"/>
</dbReference>